<reference evidence="2" key="1">
    <citation type="submission" date="2022-01" db="EMBL/GenBank/DDBJ databases">
        <title>Genome Sequence Resource for Two Populations of Ditylenchus destructor, the Migratory Endoparasitic Phytonematode.</title>
        <authorList>
            <person name="Zhang H."/>
            <person name="Lin R."/>
            <person name="Xie B."/>
        </authorList>
    </citation>
    <scope>NUCLEOTIDE SEQUENCE</scope>
    <source>
        <strain evidence="2">BazhouSP</strain>
    </source>
</reference>
<feature type="compositionally biased region" description="Basic and acidic residues" evidence="1">
    <location>
        <begin position="79"/>
        <end position="97"/>
    </location>
</feature>
<proteinExistence type="predicted"/>
<evidence type="ECO:0000256" key="1">
    <source>
        <dbReference type="SAM" id="MobiDB-lite"/>
    </source>
</evidence>
<dbReference type="Proteomes" id="UP001201812">
    <property type="component" value="Unassembled WGS sequence"/>
</dbReference>
<keyword evidence="3" id="KW-1185">Reference proteome</keyword>
<protein>
    <submittedName>
        <fullName evidence="2">Uncharacterized protein</fullName>
    </submittedName>
</protein>
<dbReference type="AlphaFoldDB" id="A0AAD4R2A1"/>
<sequence>MKFIIRERFQGQFKGCIKFLLKSCVIHLALQVIGSGRSGSINLIPVPHSQKPQDQAIRVVKAFQAGRREPSLTGPSAARLREISRQLKQQSESEQRAMTRSRTNSQNPPTNDAISSV</sequence>
<accession>A0AAD4R2A1</accession>
<evidence type="ECO:0000313" key="3">
    <source>
        <dbReference type="Proteomes" id="UP001201812"/>
    </source>
</evidence>
<name>A0AAD4R2A1_9BILA</name>
<gene>
    <name evidence="2" type="ORF">DdX_13769</name>
</gene>
<dbReference type="EMBL" id="JAKKPZ010000059">
    <property type="protein sequence ID" value="KAI1705165.1"/>
    <property type="molecule type" value="Genomic_DNA"/>
</dbReference>
<evidence type="ECO:0000313" key="2">
    <source>
        <dbReference type="EMBL" id="KAI1705165.1"/>
    </source>
</evidence>
<feature type="region of interest" description="Disordered" evidence="1">
    <location>
        <begin position="67"/>
        <end position="117"/>
    </location>
</feature>
<feature type="compositionally biased region" description="Polar residues" evidence="1">
    <location>
        <begin position="98"/>
        <end position="117"/>
    </location>
</feature>
<comment type="caution">
    <text evidence="2">The sequence shown here is derived from an EMBL/GenBank/DDBJ whole genome shotgun (WGS) entry which is preliminary data.</text>
</comment>
<organism evidence="2 3">
    <name type="scientific">Ditylenchus destructor</name>
    <dbReference type="NCBI Taxonomy" id="166010"/>
    <lineage>
        <taxon>Eukaryota</taxon>
        <taxon>Metazoa</taxon>
        <taxon>Ecdysozoa</taxon>
        <taxon>Nematoda</taxon>
        <taxon>Chromadorea</taxon>
        <taxon>Rhabditida</taxon>
        <taxon>Tylenchina</taxon>
        <taxon>Tylenchomorpha</taxon>
        <taxon>Sphaerularioidea</taxon>
        <taxon>Anguinidae</taxon>
        <taxon>Anguininae</taxon>
        <taxon>Ditylenchus</taxon>
    </lineage>
</organism>